<feature type="compositionally biased region" description="Low complexity" evidence="4">
    <location>
        <begin position="412"/>
        <end position="428"/>
    </location>
</feature>
<feature type="DNA-binding region" description="HMG box" evidence="3">
    <location>
        <begin position="76"/>
        <end position="144"/>
    </location>
</feature>
<dbReference type="GO" id="GO:0005634">
    <property type="term" value="C:nucleus"/>
    <property type="evidence" value="ECO:0007669"/>
    <property type="project" value="UniProtKB-UniRule"/>
</dbReference>
<dbReference type="PANTHER" id="PTHR10270">
    <property type="entry name" value="SOX TRANSCRIPTION FACTOR"/>
    <property type="match status" value="1"/>
</dbReference>
<dbReference type="GO" id="GO:0000978">
    <property type="term" value="F:RNA polymerase II cis-regulatory region sequence-specific DNA binding"/>
    <property type="evidence" value="ECO:0007669"/>
    <property type="project" value="TreeGrafter"/>
</dbReference>
<evidence type="ECO:0000256" key="2">
    <source>
        <dbReference type="ARBA" id="ARBA00023163"/>
    </source>
</evidence>
<dbReference type="GO" id="GO:0030154">
    <property type="term" value="P:cell differentiation"/>
    <property type="evidence" value="ECO:0007669"/>
    <property type="project" value="TreeGrafter"/>
</dbReference>
<dbReference type="Proteomes" id="UP000807306">
    <property type="component" value="Unassembled WGS sequence"/>
</dbReference>
<evidence type="ECO:0000259" key="5">
    <source>
        <dbReference type="PROSITE" id="PS50118"/>
    </source>
</evidence>
<keyword evidence="2" id="KW-0804">Transcription</keyword>
<name>A0A9P6ECW6_9AGAR</name>
<dbReference type="SUPFAM" id="SSF47095">
    <property type="entry name" value="HMG-box"/>
    <property type="match status" value="1"/>
</dbReference>
<feature type="compositionally biased region" description="Polar residues" evidence="4">
    <location>
        <begin position="445"/>
        <end position="472"/>
    </location>
</feature>
<dbReference type="PROSITE" id="PS50118">
    <property type="entry name" value="HMG_BOX_2"/>
    <property type="match status" value="1"/>
</dbReference>
<feature type="compositionally biased region" description="Polar residues" evidence="4">
    <location>
        <begin position="63"/>
        <end position="72"/>
    </location>
</feature>
<feature type="compositionally biased region" description="Polar residues" evidence="4">
    <location>
        <begin position="359"/>
        <end position="392"/>
    </location>
</feature>
<dbReference type="PANTHER" id="PTHR10270:SF161">
    <property type="entry name" value="SEX-DETERMINING REGION Y PROTEIN"/>
    <property type="match status" value="1"/>
</dbReference>
<proteinExistence type="predicted"/>
<dbReference type="SMART" id="SM00398">
    <property type="entry name" value="HMG"/>
    <property type="match status" value="1"/>
</dbReference>
<dbReference type="InterPro" id="IPR050140">
    <property type="entry name" value="SRY-related_HMG-box_TF-like"/>
</dbReference>
<evidence type="ECO:0000313" key="7">
    <source>
        <dbReference type="Proteomes" id="UP000807306"/>
    </source>
</evidence>
<organism evidence="6 7">
    <name type="scientific">Crepidotus variabilis</name>
    <dbReference type="NCBI Taxonomy" id="179855"/>
    <lineage>
        <taxon>Eukaryota</taxon>
        <taxon>Fungi</taxon>
        <taxon>Dikarya</taxon>
        <taxon>Basidiomycota</taxon>
        <taxon>Agaricomycotina</taxon>
        <taxon>Agaricomycetes</taxon>
        <taxon>Agaricomycetidae</taxon>
        <taxon>Agaricales</taxon>
        <taxon>Agaricineae</taxon>
        <taxon>Crepidotaceae</taxon>
        <taxon>Crepidotus</taxon>
    </lineage>
</organism>
<feature type="compositionally biased region" description="Polar residues" evidence="4">
    <location>
        <begin position="299"/>
        <end position="316"/>
    </location>
</feature>
<dbReference type="InterPro" id="IPR009071">
    <property type="entry name" value="HMG_box_dom"/>
</dbReference>
<feature type="region of interest" description="Disordered" evidence="4">
    <location>
        <begin position="405"/>
        <end position="472"/>
    </location>
</feature>
<feature type="compositionally biased region" description="Polar residues" evidence="4">
    <location>
        <begin position="8"/>
        <end position="21"/>
    </location>
</feature>
<keyword evidence="7" id="KW-1185">Reference proteome</keyword>
<feature type="domain" description="HMG box" evidence="5">
    <location>
        <begin position="76"/>
        <end position="144"/>
    </location>
</feature>
<evidence type="ECO:0000313" key="6">
    <source>
        <dbReference type="EMBL" id="KAF9526791.1"/>
    </source>
</evidence>
<dbReference type="Pfam" id="PF00505">
    <property type="entry name" value="HMG_box"/>
    <property type="match status" value="1"/>
</dbReference>
<protein>
    <recommendedName>
        <fullName evidence="5">HMG box domain-containing protein</fullName>
    </recommendedName>
</protein>
<dbReference type="EMBL" id="MU157867">
    <property type="protein sequence ID" value="KAF9526791.1"/>
    <property type="molecule type" value="Genomic_DNA"/>
</dbReference>
<dbReference type="OrthoDB" id="1919336at2759"/>
<reference evidence="6" key="1">
    <citation type="submission" date="2020-11" db="EMBL/GenBank/DDBJ databases">
        <authorList>
            <consortium name="DOE Joint Genome Institute"/>
            <person name="Ahrendt S."/>
            <person name="Riley R."/>
            <person name="Andreopoulos W."/>
            <person name="Labutti K."/>
            <person name="Pangilinan J."/>
            <person name="Ruiz-Duenas F.J."/>
            <person name="Barrasa J.M."/>
            <person name="Sanchez-Garcia M."/>
            <person name="Camarero S."/>
            <person name="Miyauchi S."/>
            <person name="Serrano A."/>
            <person name="Linde D."/>
            <person name="Babiker R."/>
            <person name="Drula E."/>
            <person name="Ayuso-Fernandez I."/>
            <person name="Pacheco R."/>
            <person name="Padilla G."/>
            <person name="Ferreira P."/>
            <person name="Barriuso J."/>
            <person name="Kellner H."/>
            <person name="Castanera R."/>
            <person name="Alfaro M."/>
            <person name="Ramirez L."/>
            <person name="Pisabarro A.G."/>
            <person name="Kuo A."/>
            <person name="Tritt A."/>
            <person name="Lipzen A."/>
            <person name="He G."/>
            <person name="Yan M."/>
            <person name="Ng V."/>
            <person name="Cullen D."/>
            <person name="Martin F."/>
            <person name="Rosso M.-N."/>
            <person name="Henrissat B."/>
            <person name="Hibbett D."/>
            <person name="Martinez A.T."/>
            <person name="Grigoriev I.V."/>
        </authorList>
    </citation>
    <scope>NUCLEOTIDE SEQUENCE</scope>
    <source>
        <strain evidence="6">CBS 506.95</strain>
    </source>
</reference>
<dbReference type="Gene3D" id="1.10.30.10">
    <property type="entry name" value="High mobility group box domain"/>
    <property type="match status" value="1"/>
</dbReference>
<feature type="compositionally biased region" description="Low complexity" evidence="4">
    <location>
        <begin position="326"/>
        <end position="351"/>
    </location>
</feature>
<dbReference type="GO" id="GO:0001228">
    <property type="term" value="F:DNA-binding transcription activator activity, RNA polymerase II-specific"/>
    <property type="evidence" value="ECO:0007669"/>
    <property type="project" value="TreeGrafter"/>
</dbReference>
<keyword evidence="1 3" id="KW-0238">DNA-binding</keyword>
<feature type="compositionally biased region" description="Polar residues" evidence="4">
    <location>
        <begin position="220"/>
        <end position="236"/>
    </location>
</feature>
<dbReference type="AlphaFoldDB" id="A0A9P6ECW6"/>
<evidence type="ECO:0000256" key="1">
    <source>
        <dbReference type="ARBA" id="ARBA00023125"/>
    </source>
</evidence>
<feature type="region of interest" description="Disordered" evidence="4">
    <location>
        <begin position="141"/>
        <end position="392"/>
    </location>
</feature>
<feature type="compositionally biased region" description="Basic and acidic residues" evidence="4">
    <location>
        <begin position="31"/>
        <end position="43"/>
    </location>
</feature>
<feature type="compositionally biased region" description="Polar residues" evidence="4">
    <location>
        <begin position="250"/>
        <end position="289"/>
    </location>
</feature>
<keyword evidence="3" id="KW-0539">Nucleus</keyword>
<evidence type="ECO:0000256" key="4">
    <source>
        <dbReference type="SAM" id="MobiDB-lite"/>
    </source>
</evidence>
<gene>
    <name evidence="6" type="ORF">CPB83DRAFT_447178</name>
</gene>
<comment type="caution">
    <text evidence="6">The sequence shown here is derived from an EMBL/GenBank/DDBJ whole genome shotgun (WGS) entry which is preliminary data.</text>
</comment>
<evidence type="ECO:0000256" key="3">
    <source>
        <dbReference type="PROSITE-ProRule" id="PRU00267"/>
    </source>
</evidence>
<feature type="region of interest" description="Disordered" evidence="4">
    <location>
        <begin position="1"/>
        <end position="80"/>
    </location>
</feature>
<dbReference type="InterPro" id="IPR036910">
    <property type="entry name" value="HMG_box_dom_sf"/>
</dbReference>
<feature type="compositionally biased region" description="Basic residues" evidence="4">
    <location>
        <begin position="146"/>
        <end position="157"/>
    </location>
</feature>
<accession>A0A9P6ECW6</accession>
<sequence>MSGFGGQFTLSPQLSPASNSPPGMHSASANIERRDERASRSGSDEGCYGRAEQAKIEGEEDSNTLTSQTLNADGTPKRPMNAFMIFARRRRPQVSAENQSMRTGEISKILSKEWVSMQASDKQFYLEQAKQLKETFNTKYPDYVYRRRPNNSRKRRRSDSGASRTVDQGLFPDNPDDFGAGYELDVSPTDGDDFQDAPHPSPYSRHTHGHEVAASGIHTKYSSQPHRGSISQSFSPTDPPFRSNGHETNRVSFTGSGTTDRVNHSVDPNDSPRMSLNNMHYSYNHTTSHPPTPPIFGAESQQNWQPRNGQWMTSSERLPGPPPNPKSNSYSPPTTWSNPSDSPVSSHSQPSNQAGFFPTLNTPFYPNQPNVQPYPHNTSTNHTQPLPTQPSQFDEVNTLENTMPREFNSRMYPSPSSPVVSSPNSSYPLNRDSAPFSQRILPPMQTLSYSHPPSLASPSANHPNSQPAFWRD</sequence>